<name>E3I4S6_RHOVT</name>
<dbReference type="Proteomes" id="UP000001399">
    <property type="component" value="Chromosome"/>
</dbReference>
<dbReference type="InterPro" id="IPR029753">
    <property type="entry name" value="D-isomer_DH_CS"/>
</dbReference>
<dbReference type="RefSeq" id="WP_013421106.1">
    <property type="nucleotide sequence ID" value="NC_014664.1"/>
</dbReference>
<evidence type="ECO:0000259" key="6">
    <source>
        <dbReference type="Pfam" id="PF02826"/>
    </source>
</evidence>
<protein>
    <submittedName>
        <fullName evidence="7">D-isomer specific 2-hydroxyacid dehydrogenase NAD-binding protein</fullName>
    </submittedName>
</protein>
<dbReference type="PANTHER" id="PTHR43761:SF1">
    <property type="entry name" value="D-ISOMER SPECIFIC 2-HYDROXYACID DEHYDROGENASE CATALYTIC DOMAIN-CONTAINING PROTEIN-RELATED"/>
    <property type="match status" value="1"/>
</dbReference>
<dbReference type="PANTHER" id="PTHR43761">
    <property type="entry name" value="D-ISOMER SPECIFIC 2-HYDROXYACID DEHYDROGENASE FAMILY PROTEIN (AFU_ORTHOLOGUE AFUA_1G13630)"/>
    <property type="match status" value="1"/>
</dbReference>
<dbReference type="InterPro" id="IPR036291">
    <property type="entry name" value="NAD(P)-bd_dom_sf"/>
</dbReference>
<dbReference type="EMBL" id="CP002292">
    <property type="protein sequence ID" value="ADP72748.1"/>
    <property type="molecule type" value="Genomic_DNA"/>
</dbReference>
<evidence type="ECO:0000313" key="7">
    <source>
        <dbReference type="EMBL" id="ADP72748.1"/>
    </source>
</evidence>
<gene>
    <name evidence="7" type="ordered locus">Rvan_3575</name>
</gene>
<dbReference type="InterPro" id="IPR006140">
    <property type="entry name" value="D-isomer_DH_NAD-bd"/>
</dbReference>
<comment type="similarity">
    <text evidence="1 4">Belongs to the D-isomer specific 2-hydroxyacid dehydrogenase family.</text>
</comment>
<dbReference type="SUPFAM" id="SSF51735">
    <property type="entry name" value="NAD(P)-binding Rossmann-fold domains"/>
    <property type="match status" value="1"/>
</dbReference>
<evidence type="ECO:0000313" key="8">
    <source>
        <dbReference type="Proteomes" id="UP000001399"/>
    </source>
</evidence>
<evidence type="ECO:0000256" key="4">
    <source>
        <dbReference type="RuleBase" id="RU003719"/>
    </source>
</evidence>
<evidence type="ECO:0000256" key="1">
    <source>
        <dbReference type="ARBA" id="ARBA00005854"/>
    </source>
</evidence>
<sequence>MKIVVTEFMEEDVLCNGLPDALVVYDPDLVDKPDALLAESADAEALIVRNRTQVTGALLDAAPRLRCVGRLGVGLDNIDTAACKARGIAVYPATGANDISVAEYVIASALLLTRGAFGASAELAQGRWPRQALMDGGEIFGKRFGLVGFGAIARQVARRSAALGMTVAAHDPFIANDDPVWAQDFGRVERLDLDALLETSDIVSLHVPLTDATRGLINERALGLMKPHAILINTARGGVANEQALARALVEGRIGGAALDVFEAEPFPQGYASRFEGVPNLILTPHIAGLTAEANRRVSEITVANVRRHLFGT</sequence>
<keyword evidence="2 4" id="KW-0560">Oxidoreductase</keyword>
<dbReference type="GO" id="GO:0006564">
    <property type="term" value="P:L-serine biosynthetic process"/>
    <property type="evidence" value="ECO:0007669"/>
    <property type="project" value="UniProtKB-ARBA"/>
</dbReference>
<dbReference type="AlphaFoldDB" id="E3I4S6"/>
<dbReference type="GO" id="GO:0051287">
    <property type="term" value="F:NAD binding"/>
    <property type="evidence" value="ECO:0007669"/>
    <property type="project" value="InterPro"/>
</dbReference>
<dbReference type="STRING" id="648757.Rvan_3575"/>
<keyword evidence="3" id="KW-0520">NAD</keyword>
<dbReference type="InterPro" id="IPR006139">
    <property type="entry name" value="D-isomer_2_OHA_DH_cat_dom"/>
</dbReference>
<dbReference type="KEGG" id="rva:Rvan_3575"/>
<dbReference type="FunFam" id="3.40.50.720:FF:000041">
    <property type="entry name" value="D-3-phosphoglycerate dehydrogenase"/>
    <property type="match status" value="1"/>
</dbReference>
<accession>E3I4S6</accession>
<keyword evidence="8" id="KW-1185">Reference proteome</keyword>
<dbReference type="Gene3D" id="3.40.50.720">
    <property type="entry name" value="NAD(P)-binding Rossmann-like Domain"/>
    <property type="match status" value="2"/>
</dbReference>
<feature type="domain" description="D-isomer specific 2-hydroxyacid dehydrogenase catalytic" evidence="5">
    <location>
        <begin position="31"/>
        <end position="310"/>
    </location>
</feature>
<organism evidence="7 8">
    <name type="scientific">Rhodomicrobium vannielii (strain ATCC 17100 / DSM 162 / LMG 4299 / NCIMB 10020 / ATH 3.1.1)</name>
    <dbReference type="NCBI Taxonomy" id="648757"/>
    <lineage>
        <taxon>Bacteria</taxon>
        <taxon>Pseudomonadati</taxon>
        <taxon>Pseudomonadota</taxon>
        <taxon>Alphaproteobacteria</taxon>
        <taxon>Hyphomicrobiales</taxon>
        <taxon>Hyphomicrobiaceae</taxon>
        <taxon>Rhodomicrobium</taxon>
    </lineage>
</organism>
<evidence type="ECO:0000259" key="5">
    <source>
        <dbReference type="Pfam" id="PF00389"/>
    </source>
</evidence>
<reference evidence="8" key="1">
    <citation type="journal article" date="2011" name="J. Bacteriol.">
        <title>Genome sequences of eight morphologically diverse alphaproteobacteria.</title>
        <authorList>
            <consortium name="US DOE Joint Genome Institute"/>
            <person name="Brown P.J."/>
            <person name="Kysela D.T."/>
            <person name="Buechlein A."/>
            <person name="Hemmerich C."/>
            <person name="Brun Y.V."/>
        </authorList>
    </citation>
    <scope>NUCLEOTIDE SEQUENCE [LARGE SCALE GENOMIC DNA]</scope>
    <source>
        <strain evidence="8">ATCC 17100 / ATH 3.1.1 / DSM 162 / LMG 4299</strain>
    </source>
</reference>
<dbReference type="OrthoDB" id="9793626at2"/>
<dbReference type="Pfam" id="PF02826">
    <property type="entry name" value="2-Hacid_dh_C"/>
    <property type="match status" value="1"/>
</dbReference>
<dbReference type="HOGENOM" id="CLU_019796_1_3_5"/>
<dbReference type="GO" id="GO:0004617">
    <property type="term" value="F:phosphoglycerate dehydrogenase activity"/>
    <property type="evidence" value="ECO:0007669"/>
    <property type="project" value="UniProtKB-ARBA"/>
</dbReference>
<dbReference type="Pfam" id="PF00389">
    <property type="entry name" value="2-Hacid_dh"/>
    <property type="match status" value="1"/>
</dbReference>
<proteinExistence type="inferred from homology"/>
<dbReference type="PROSITE" id="PS00670">
    <property type="entry name" value="D_2_HYDROXYACID_DH_2"/>
    <property type="match status" value="1"/>
</dbReference>
<feature type="domain" description="D-isomer specific 2-hydroxyacid dehydrogenase NAD-binding" evidence="6">
    <location>
        <begin position="107"/>
        <end position="288"/>
    </location>
</feature>
<dbReference type="SUPFAM" id="SSF52283">
    <property type="entry name" value="Formate/glycerate dehydrogenase catalytic domain-like"/>
    <property type="match status" value="1"/>
</dbReference>
<dbReference type="CDD" id="cd12173">
    <property type="entry name" value="PGDH_4"/>
    <property type="match status" value="1"/>
</dbReference>
<dbReference type="GO" id="GO:0047545">
    <property type="term" value="F:(S)-2-hydroxyglutarate dehydrogenase activity"/>
    <property type="evidence" value="ECO:0007669"/>
    <property type="project" value="UniProtKB-ARBA"/>
</dbReference>
<evidence type="ECO:0000256" key="2">
    <source>
        <dbReference type="ARBA" id="ARBA00023002"/>
    </source>
</evidence>
<dbReference type="eggNOG" id="COG0111">
    <property type="taxonomic scope" value="Bacteria"/>
</dbReference>
<dbReference type="InterPro" id="IPR050418">
    <property type="entry name" value="D-iso_2-hydroxyacid_DH_PdxB"/>
</dbReference>
<evidence type="ECO:0000256" key="3">
    <source>
        <dbReference type="ARBA" id="ARBA00023027"/>
    </source>
</evidence>